<dbReference type="PANTHER" id="PTHR18895:SF74">
    <property type="entry name" value="MTRF1L RELEASE FACTOR GLUTAMINE METHYLTRANSFERASE"/>
    <property type="match status" value="1"/>
</dbReference>
<evidence type="ECO:0000256" key="2">
    <source>
        <dbReference type="ARBA" id="ARBA00022679"/>
    </source>
</evidence>
<organism evidence="6 7">
    <name type="scientific">Candidatus Falkowbacteria bacterium CG10_big_fil_rev_8_21_14_0_10_44_15</name>
    <dbReference type="NCBI Taxonomy" id="1974569"/>
    <lineage>
        <taxon>Bacteria</taxon>
        <taxon>Candidatus Falkowiibacteriota</taxon>
    </lineage>
</organism>
<dbReference type="Pfam" id="PF17827">
    <property type="entry name" value="PrmC_N"/>
    <property type="match status" value="1"/>
</dbReference>
<name>A0A2H0V0V7_9BACT</name>
<keyword evidence="3" id="KW-0949">S-adenosyl-L-methionine</keyword>
<dbReference type="InterPro" id="IPR029063">
    <property type="entry name" value="SAM-dependent_MTases_sf"/>
</dbReference>
<keyword evidence="2 6" id="KW-0808">Transferase</keyword>
<feature type="domain" description="Release factor glutamine methyltransferase N-terminal" evidence="5">
    <location>
        <begin position="5"/>
        <end position="74"/>
    </location>
</feature>
<dbReference type="InterPro" id="IPR040758">
    <property type="entry name" value="PrmC_N"/>
</dbReference>
<dbReference type="CDD" id="cd02440">
    <property type="entry name" value="AdoMet_MTases"/>
    <property type="match status" value="1"/>
</dbReference>
<evidence type="ECO:0000313" key="7">
    <source>
        <dbReference type="Proteomes" id="UP000228510"/>
    </source>
</evidence>
<evidence type="ECO:0000259" key="4">
    <source>
        <dbReference type="Pfam" id="PF13847"/>
    </source>
</evidence>
<dbReference type="NCBIfam" id="TIGR03534">
    <property type="entry name" value="RF_mod_PrmC"/>
    <property type="match status" value="1"/>
</dbReference>
<keyword evidence="1 6" id="KW-0489">Methyltransferase</keyword>
<evidence type="ECO:0000259" key="5">
    <source>
        <dbReference type="Pfam" id="PF17827"/>
    </source>
</evidence>
<evidence type="ECO:0000256" key="3">
    <source>
        <dbReference type="ARBA" id="ARBA00022691"/>
    </source>
</evidence>
<dbReference type="NCBIfam" id="TIGR00536">
    <property type="entry name" value="hemK_fam"/>
    <property type="match status" value="1"/>
</dbReference>
<proteinExistence type="predicted"/>
<accession>A0A2H0V0V7</accession>
<dbReference type="GO" id="GO:0008276">
    <property type="term" value="F:protein methyltransferase activity"/>
    <property type="evidence" value="ECO:0007669"/>
    <property type="project" value="InterPro"/>
</dbReference>
<sequence length="317" mass="35984">MTISQALIKAYPKLQVPPINSAYLDAELLLSDVLKKPREWLLANPAERLTKKQTEKYNELILKRTRRVPIAYLTREKEFYGRPFYIDERVLVPRPETEIMVEEVLCHCEESRAARGDKAIPVSSAITTRLPRFAAKGDSLAMTIVDVGTGSGCIIITLAKELQYCKNLKFFAADISSGALAVARQNARLHGVDKKIKFLRGNLLRPLFLKIKNYKIKNFFIVANLPYLTPAQIQQSPTIKHEPKLALNGGADGLKYYRQLAVQLRQFNIKYPNISISLFCEIDPTQSKKIKKIFSFAKKVMIKKDLAGRDRTAVVKF</sequence>
<dbReference type="InterPro" id="IPR019874">
    <property type="entry name" value="RF_methyltr_PrmC"/>
</dbReference>
<dbReference type="Gene3D" id="1.10.8.10">
    <property type="entry name" value="DNA helicase RuvA subunit, C-terminal domain"/>
    <property type="match status" value="1"/>
</dbReference>
<dbReference type="Proteomes" id="UP000228510">
    <property type="component" value="Unassembled WGS sequence"/>
</dbReference>
<dbReference type="InterPro" id="IPR050320">
    <property type="entry name" value="N5-glutamine_MTase"/>
</dbReference>
<comment type="caution">
    <text evidence="6">The sequence shown here is derived from an EMBL/GenBank/DDBJ whole genome shotgun (WGS) entry which is preliminary data.</text>
</comment>
<dbReference type="InterPro" id="IPR004556">
    <property type="entry name" value="HemK-like"/>
</dbReference>
<evidence type="ECO:0000256" key="1">
    <source>
        <dbReference type="ARBA" id="ARBA00022603"/>
    </source>
</evidence>
<dbReference type="InterPro" id="IPR025714">
    <property type="entry name" value="Methyltranfer_dom"/>
</dbReference>
<protein>
    <submittedName>
        <fullName evidence="6">Peptide chain release factor N(5)-glutamine methyltransferase</fullName>
    </submittedName>
</protein>
<dbReference type="EMBL" id="PFAT01000003">
    <property type="protein sequence ID" value="PIR92692.1"/>
    <property type="molecule type" value="Genomic_DNA"/>
</dbReference>
<dbReference type="PANTHER" id="PTHR18895">
    <property type="entry name" value="HEMK METHYLTRANSFERASE"/>
    <property type="match status" value="1"/>
</dbReference>
<dbReference type="SUPFAM" id="SSF53335">
    <property type="entry name" value="S-adenosyl-L-methionine-dependent methyltransferases"/>
    <property type="match status" value="1"/>
</dbReference>
<dbReference type="Pfam" id="PF13847">
    <property type="entry name" value="Methyltransf_31"/>
    <property type="match status" value="1"/>
</dbReference>
<dbReference type="AlphaFoldDB" id="A0A2H0V0V7"/>
<gene>
    <name evidence="6" type="primary">prmC</name>
    <name evidence="6" type="ORF">COU01_00245</name>
</gene>
<evidence type="ECO:0000313" key="6">
    <source>
        <dbReference type="EMBL" id="PIR92692.1"/>
    </source>
</evidence>
<reference evidence="7" key="1">
    <citation type="submission" date="2017-09" db="EMBL/GenBank/DDBJ databases">
        <title>Depth-based differentiation of microbial function through sediment-hosted aquifers and enrichment of novel symbionts in the deep terrestrial subsurface.</title>
        <authorList>
            <person name="Probst A.J."/>
            <person name="Ladd B."/>
            <person name="Jarett J.K."/>
            <person name="Geller-Mcgrath D.E."/>
            <person name="Sieber C.M.K."/>
            <person name="Emerson J.B."/>
            <person name="Anantharaman K."/>
            <person name="Thomas B.C."/>
            <person name="Malmstrom R."/>
            <person name="Stieglmeier M."/>
            <person name="Klingl A."/>
            <person name="Woyke T."/>
            <person name="Ryan C.M."/>
            <person name="Banfield J.F."/>
        </authorList>
    </citation>
    <scope>NUCLEOTIDE SEQUENCE [LARGE SCALE GENOMIC DNA]</scope>
</reference>
<dbReference type="Gene3D" id="3.40.50.150">
    <property type="entry name" value="Vaccinia Virus protein VP39"/>
    <property type="match status" value="1"/>
</dbReference>
<dbReference type="GO" id="GO:0032259">
    <property type="term" value="P:methylation"/>
    <property type="evidence" value="ECO:0007669"/>
    <property type="project" value="UniProtKB-KW"/>
</dbReference>
<feature type="domain" description="Methyltransferase" evidence="4">
    <location>
        <begin position="141"/>
        <end position="204"/>
    </location>
</feature>